<dbReference type="RefSeq" id="WP_106736257.1">
    <property type="nucleotide sequence ID" value="NZ_CP027657.1"/>
</dbReference>
<organism evidence="1 2">
    <name type="scientific">Ectopseudomonas mendocina</name>
    <name type="common">Pseudomonas mendocina</name>
    <dbReference type="NCBI Taxonomy" id="300"/>
    <lineage>
        <taxon>Bacteria</taxon>
        <taxon>Pseudomonadati</taxon>
        <taxon>Pseudomonadota</taxon>
        <taxon>Gammaproteobacteria</taxon>
        <taxon>Pseudomonadales</taxon>
        <taxon>Pseudomonadaceae</taxon>
        <taxon>Ectopseudomonas</taxon>
    </lineage>
</organism>
<reference evidence="1 2" key="1">
    <citation type="submission" date="2018-03" db="EMBL/GenBank/DDBJ databases">
        <title>Complete genome sequence and methylome analysis of Pseudomonas mendocina NEB 698.</title>
        <authorList>
            <person name="Morgan R.D."/>
        </authorList>
    </citation>
    <scope>NUCLEOTIDE SEQUENCE [LARGE SCALE GENOMIC DNA]</scope>
    <source>
        <strain evidence="1 2">NEB698</strain>
    </source>
</reference>
<evidence type="ECO:0000313" key="1">
    <source>
        <dbReference type="EMBL" id="AVO51401.1"/>
    </source>
</evidence>
<accession>A0A2R3QHZ2</accession>
<proteinExistence type="predicted"/>
<protein>
    <submittedName>
        <fullName evidence="1">Uncharacterized protein</fullName>
    </submittedName>
</protein>
<name>A0A2R3QHZ2_ECTME</name>
<dbReference type="EMBL" id="CP027657">
    <property type="protein sequence ID" value="AVO51401.1"/>
    <property type="molecule type" value="Genomic_DNA"/>
</dbReference>
<evidence type="ECO:0000313" key="2">
    <source>
        <dbReference type="Proteomes" id="UP000238327"/>
    </source>
</evidence>
<sequence length="268" mass="28225">MNKTVSIIMCLAILPGCVSWEIPMTPGDVKSAQNYGYHPIDPIPIELNIADSRLPVSNAHLLNALPDETMRLAIGQFDGKTGLTFGVAATGIKGNQYVVILDYIKFNTNSLPVILEKENANIKANITPNAPEPDALVPTYIGVGLRLTANILVTEGSVDLGNLFALGAAAEAKKISGSLVIQTLGVSGENVSSVIPMPSEINTSTIQNAILALGTIKAKMYANDTKITPRVVGVYNNLGGGAETINGFISSMLLKPRSIDINNAVAVN</sequence>
<dbReference type="AlphaFoldDB" id="A0A2R3QHZ2"/>
<dbReference type="OrthoDB" id="7593748at2"/>
<dbReference type="Proteomes" id="UP000238327">
    <property type="component" value="Chromosome"/>
</dbReference>
<gene>
    <name evidence="1" type="ORF">C7A17_01010</name>
</gene>